<dbReference type="RefSeq" id="WP_069380822.1">
    <property type="nucleotide sequence ID" value="NZ_CP017141.1"/>
</dbReference>
<proteinExistence type="predicted"/>
<dbReference type="PROSITE" id="PS51819">
    <property type="entry name" value="VOC"/>
    <property type="match status" value="1"/>
</dbReference>
<dbReference type="CDD" id="cd07247">
    <property type="entry name" value="SgaA_N_like"/>
    <property type="match status" value="1"/>
</dbReference>
<dbReference type="AlphaFoldDB" id="A0A1D7QKM7"/>
<dbReference type="InterPro" id="IPR004360">
    <property type="entry name" value="Glyas_Fos-R_dOase_dom"/>
</dbReference>
<dbReference type="PANTHER" id="PTHR33993:SF2">
    <property type="entry name" value="VOC DOMAIN-CONTAINING PROTEIN"/>
    <property type="match status" value="1"/>
</dbReference>
<dbReference type="InterPro" id="IPR052164">
    <property type="entry name" value="Anthracycline_SecMetBiosynth"/>
</dbReference>
<dbReference type="EMBL" id="CP017141">
    <property type="protein sequence ID" value="AOM79159.1"/>
    <property type="molecule type" value="Genomic_DNA"/>
</dbReference>
<gene>
    <name evidence="2" type="ORF">BFS30_19485</name>
</gene>
<evidence type="ECO:0000259" key="1">
    <source>
        <dbReference type="PROSITE" id="PS51819"/>
    </source>
</evidence>
<dbReference type="PANTHER" id="PTHR33993">
    <property type="entry name" value="GLYOXALASE-RELATED"/>
    <property type="match status" value="1"/>
</dbReference>
<accession>A0A1D7QKM7</accession>
<organism evidence="2 3">
    <name type="scientific">Pedobacter steynii</name>
    <dbReference type="NCBI Taxonomy" id="430522"/>
    <lineage>
        <taxon>Bacteria</taxon>
        <taxon>Pseudomonadati</taxon>
        <taxon>Bacteroidota</taxon>
        <taxon>Sphingobacteriia</taxon>
        <taxon>Sphingobacteriales</taxon>
        <taxon>Sphingobacteriaceae</taxon>
        <taxon>Pedobacter</taxon>
    </lineage>
</organism>
<dbReference type="InterPro" id="IPR029068">
    <property type="entry name" value="Glyas_Bleomycin-R_OHBP_Dase"/>
</dbReference>
<sequence>MEKITEKTNVITWFEIPVTDTLRAKKFYETILDLQMYTQQIGDEELTFFPSTPGVIQATSGRVTGVLLKNEYSKPSQDGTVVYINASPDLQKVLDKIGPSGGKVIVPRTKIPAGYIAQFIDTEGNRVALHSEH</sequence>
<dbReference type="Proteomes" id="UP000094313">
    <property type="component" value="Chromosome"/>
</dbReference>
<evidence type="ECO:0000313" key="3">
    <source>
        <dbReference type="Proteomes" id="UP000094313"/>
    </source>
</evidence>
<dbReference type="Pfam" id="PF00903">
    <property type="entry name" value="Glyoxalase"/>
    <property type="match status" value="1"/>
</dbReference>
<dbReference type="OrthoDB" id="9804235at2"/>
<reference evidence="2 3" key="1">
    <citation type="submission" date="2016-08" db="EMBL/GenBank/DDBJ databases">
        <authorList>
            <person name="Seilhamer J.J."/>
        </authorList>
    </citation>
    <scope>NUCLEOTIDE SEQUENCE [LARGE SCALE GENOMIC DNA]</scope>
    <source>
        <strain evidence="2 3">DX4</strain>
    </source>
</reference>
<feature type="domain" description="VOC" evidence="1">
    <location>
        <begin position="10"/>
        <end position="132"/>
    </location>
</feature>
<protein>
    <submittedName>
        <fullName evidence="2">Bleomycin resistance protein</fullName>
    </submittedName>
</protein>
<dbReference type="InterPro" id="IPR037523">
    <property type="entry name" value="VOC_core"/>
</dbReference>
<name>A0A1D7QKM7_9SPHI</name>
<evidence type="ECO:0000313" key="2">
    <source>
        <dbReference type="EMBL" id="AOM79159.1"/>
    </source>
</evidence>
<dbReference type="KEGG" id="psty:BFS30_19485"/>
<dbReference type="Gene3D" id="3.10.180.10">
    <property type="entry name" value="2,3-Dihydroxybiphenyl 1,2-Dioxygenase, domain 1"/>
    <property type="match status" value="1"/>
</dbReference>
<dbReference type="SUPFAM" id="SSF54593">
    <property type="entry name" value="Glyoxalase/Bleomycin resistance protein/Dihydroxybiphenyl dioxygenase"/>
    <property type="match status" value="1"/>
</dbReference>
<keyword evidence="3" id="KW-1185">Reference proteome</keyword>